<sequence>MKLEMKKEYLLISVGGMNGEIWRFEERFDDLNKVFEYCSVEGILDDNDVRFRNSYKEEYWEGYYGDMNDGLDEWMDRDKESVNRNYLINECVEMYELNVFEKEVK</sequence>
<dbReference type="InterPro" id="IPR036924">
    <property type="entry name" value="Prion/Doppel_b-ribbon_dom_sf"/>
</dbReference>
<organism evidence="1">
    <name type="scientific">marine metagenome</name>
    <dbReference type="NCBI Taxonomy" id="408172"/>
    <lineage>
        <taxon>unclassified sequences</taxon>
        <taxon>metagenomes</taxon>
        <taxon>ecological metagenomes</taxon>
    </lineage>
</organism>
<dbReference type="GO" id="GO:0016020">
    <property type="term" value="C:membrane"/>
    <property type="evidence" value="ECO:0007669"/>
    <property type="project" value="InterPro"/>
</dbReference>
<protein>
    <submittedName>
        <fullName evidence="1">Uncharacterized protein</fullName>
    </submittedName>
</protein>
<accession>A0A382Z998</accession>
<evidence type="ECO:0000313" key="1">
    <source>
        <dbReference type="EMBL" id="SVD92084.1"/>
    </source>
</evidence>
<dbReference type="SUPFAM" id="SSF54098">
    <property type="entry name" value="Prion-like"/>
    <property type="match status" value="1"/>
</dbReference>
<proteinExistence type="predicted"/>
<dbReference type="EMBL" id="UINC01182073">
    <property type="protein sequence ID" value="SVD92084.1"/>
    <property type="molecule type" value="Genomic_DNA"/>
</dbReference>
<dbReference type="AlphaFoldDB" id="A0A382Z998"/>
<gene>
    <name evidence="1" type="ORF">METZ01_LOCUS444938</name>
</gene>
<reference evidence="1" key="1">
    <citation type="submission" date="2018-05" db="EMBL/GenBank/DDBJ databases">
        <authorList>
            <person name="Lanie J.A."/>
            <person name="Ng W.-L."/>
            <person name="Kazmierczak K.M."/>
            <person name="Andrzejewski T.M."/>
            <person name="Davidsen T.M."/>
            <person name="Wayne K.J."/>
            <person name="Tettelin H."/>
            <person name="Glass J.I."/>
            <person name="Rusch D."/>
            <person name="Podicherti R."/>
            <person name="Tsui H.-C.T."/>
            <person name="Winkler M.E."/>
        </authorList>
    </citation>
    <scope>NUCLEOTIDE SEQUENCE</scope>
</reference>
<name>A0A382Z998_9ZZZZ</name>
<dbReference type="GO" id="GO:0051260">
    <property type="term" value="P:protein homooligomerization"/>
    <property type="evidence" value="ECO:0007669"/>
    <property type="project" value="InterPro"/>
</dbReference>